<proteinExistence type="predicted"/>
<organism evidence="1 2">
    <name type="scientific">Lipomyces kononenkoae</name>
    <name type="common">Yeast</name>
    <dbReference type="NCBI Taxonomy" id="34357"/>
    <lineage>
        <taxon>Eukaryota</taxon>
        <taxon>Fungi</taxon>
        <taxon>Dikarya</taxon>
        <taxon>Ascomycota</taxon>
        <taxon>Saccharomycotina</taxon>
        <taxon>Lipomycetes</taxon>
        <taxon>Lipomycetales</taxon>
        <taxon>Lipomycetaceae</taxon>
        <taxon>Lipomyces</taxon>
    </lineage>
</organism>
<protein>
    <submittedName>
        <fullName evidence="1">Uncharacterized protein</fullName>
    </submittedName>
</protein>
<evidence type="ECO:0000313" key="2">
    <source>
        <dbReference type="Proteomes" id="UP001433508"/>
    </source>
</evidence>
<name>A0ACC3T176_LIPKO</name>
<dbReference type="EMBL" id="MU971371">
    <property type="protein sequence ID" value="KAK9237275.1"/>
    <property type="molecule type" value="Genomic_DNA"/>
</dbReference>
<sequence>MPRHCEANDHPDPSAITKVEDAIEYINTIVASDDDALFRIRRMRKHQEDHEFQWYAGRVAIVEKHKKRRDWRIKLQSMLSLVGGDTSETPSEQQAIEDERRELNEYDKKVHNACIDLAKSMSLELAALRIPLFCNGISYESAETDLKLSGYRRQIIERLEEITSEGHAIV</sequence>
<gene>
    <name evidence="1" type="ORF">V1525DRAFT_432898</name>
</gene>
<keyword evidence="2" id="KW-1185">Reference proteome</keyword>
<comment type="caution">
    <text evidence="1">The sequence shown here is derived from an EMBL/GenBank/DDBJ whole genome shotgun (WGS) entry which is preliminary data.</text>
</comment>
<reference evidence="2" key="1">
    <citation type="journal article" date="2024" name="Front. Bioeng. Biotechnol.">
        <title>Genome-scale model development and genomic sequencing of the oleaginous clade Lipomyces.</title>
        <authorList>
            <person name="Czajka J.J."/>
            <person name="Han Y."/>
            <person name="Kim J."/>
            <person name="Mondo S.J."/>
            <person name="Hofstad B.A."/>
            <person name="Robles A."/>
            <person name="Haridas S."/>
            <person name="Riley R."/>
            <person name="LaButti K."/>
            <person name="Pangilinan J."/>
            <person name="Andreopoulos W."/>
            <person name="Lipzen A."/>
            <person name="Yan J."/>
            <person name="Wang M."/>
            <person name="Ng V."/>
            <person name="Grigoriev I.V."/>
            <person name="Spatafora J.W."/>
            <person name="Magnuson J.K."/>
            <person name="Baker S.E."/>
            <person name="Pomraning K.R."/>
        </authorList>
    </citation>
    <scope>NUCLEOTIDE SEQUENCE [LARGE SCALE GENOMIC DNA]</scope>
    <source>
        <strain evidence="2">CBS 7786</strain>
    </source>
</reference>
<evidence type="ECO:0000313" key="1">
    <source>
        <dbReference type="EMBL" id="KAK9237275.1"/>
    </source>
</evidence>
<dbReference type="Proteomes" id="UP001433508">
    <property type="component" value="Unassembled WGS sequence"/>
</dbReference>
<accession>A0ACC3T176</accession>